<dbReference type="CDD" id="cd02440">
    <property type="entry name" value="AdoMet_MTases"/>
    <property type="match status" value="1"/>
</dbReference>
<dbReference type="PANTHER" id="PTHR44068">
    <property type="entry name" value="ZGC:194242"/>
    <property type="match status" value="1"/>
</dbReference>
<dbReference type="Gene3D" id="3.40.50.150">
    <property type="entry name" value="Vaccinia Virus protein VP39"/>
    <property type="match status" value="1"/>
</dbReference>
<name>A0A383A028_9ZZZZ</name>
<keyword evidence="1" id="KW-0808">Transferase</keyword>
<sequence length="91" mass="10334">MVEKYCRGFGLEIGPGDTSYTKVGSPIYLDKYPTLDKVGERTFLTADTVRIPIKENTFDYIFSAHCLEHVPDTIKVLKEWIRVLKPGGKLL</sequence>
<dbReference type="InterPro" id="IPR013216">
    <property type="entry name" value="Methyltransf_11"/>
</dbReference>
<proteinExistence type="predicted"/>
<reference evidence="3" key="1">
    <citation type="submission" date="2018-05" db="EMBL/GenBank/DDBJ databases">
        <authorList>
            <person name="Lanie J.A."/>
            <person name="Ng W.-L."/>
            <person name="Kazmierczak K.M."/>
            <person name="Andrzejewski T.M."/>
            <person name="Davidsen T.M."/>
            <person name="Wayne K.J."/>
            <person name="Tettelin H."/>
            <person name="Glass J.I."/>
            <person name="Rusch D."/>
            <person name="Podicherti R."/>
            <person name="Tsui H.-C.T."/>
            <person name="Winkler M.E."/>
        </authorList>
    </citation>
    <scope>NUCLEOTIDE SEQUENCE</scope>
</reference>
<dbReference type="PANTHER" id="PTHR44068:SF11">
    <property type="entry name" value="GERANYL DIPHOSPHATE 2-C-METHYLTRANSFERASE"/>
    <property type="match status" value="1"/>
</dbReference>
<feature type="domain" description="Methyltransferase type 11" evidence="2">
    <location>
        <begin position="41"/>
        <end position="91"/>
    </location>
</feature>
<protein>
    <recommendedName>
        <fullName evidence="2">Methyltransferase type 11 domain-containing protein</fullName>
    </recommendedName>
</protein>
<organism evidence="3">
    <name type="scientific">marine metagenome</name>
    <dbReference type="NCBI Taxonomy" id="408172"/>
    <lineage>
        <taxon>unclassified sequences</taxon>
        <taxon>metagenomes</taxon>
        <taxon>ecological metagenomes</taxon>
    </lineage>
</organism>
<evidence type="ECO:0000256" key="1">
    <source>
        <dbReference type="ARBA" id="ARBA00022679"/>
    </source>
</evidence>
<gene>
    <name evidence="3" type="ORF">METZ01_LOCUS453764</name>
</gene>
<dbReference type="InterPro" id="IPR050447">
    <property type="entry name" value="Erg6_SMT_methyltransf"/>
</dbReference>
<evidence type="ECO:0000259" key="2">
    <source>
        <dbReference type="Pfam" id="PF08241"/>
    </source>
</evidence>
<evidence type="ECO:0000313" key="3">
    <source>
        <dbReference type="EMBL" id="SVE00910.1"/>
    </source>
</evidence>
<dbReference type="AlphaFoldDB" id="A0A383A028"/>
<dbReference type="GO" id="GO:0008757">
    <property type="term" value="F:S-adenosylmethionine-dependent methyltransferase activity"/>
    <property type="evidence" value="ECO:0007669"/>
    <property type="project" value="InterPro"/>
</dbReference>
<dbReference type="InterPro" id="IPR029063">
    <property type="entry name" value="SAM-dependent_MTases_sf"/>
</dbReference>
<feature type="non-terminal residue" evidence="3">
    <location>
        <position position="91"/>
    </location>
</feature>
<accession>A0A383A028</accession>
<dbReference type="Pfam" id="PF08241">
    <property type="entry name" value="Methyltransf_11"/>
    <property type="match status" value="1"/>
</dbReference>
<dbReference type="EMBL" id="UINC01187931">
    <property type="protein sequence ID" value="SVE00910.1"/>
    <property type="molecule type" value="Genomic_DNA"/>
</dbReference>
<dbReference type="SUPFAM" id="SSF53335">
    <property type="entry name" value="S-adenosyl-L-methionine-dependent methyltransferases"/>
    <property type="match status" value="1"/>
</dbReference>